<feature type="chain" id="PRO_5012034874" description="Extracellular protein" evidence="1">
    <location>
        <begin position="26"/>
        <end position="370"/>
    </location>
</feature>
<proteinExistence type="predicted"/>
<protein>
    <recommendedName>
        <fullName evidence="4">Extracellular protein</fullName>
    </recommendedName>
</protein>
<accession>A0A1Z5J132</accession>
<dbReference type="Proteomes" id="UP000223370">
    <property type="component" value="Unassembled WGS sequence"/>
</dbReference>
<keyword evidence="1" id="KW-0732">Signal</keyword>
<organism evidence="2 3">
    <name type="scientific">Secundilactobacillus silagincola</name>
    <dbReference type="NCBI Taxonomy" id="1714681"/>
    <lineage>
        <taxon>Bacteria</taxon>
        <taxon>Bacillati</taxon>
        <taxon>Bacillota</taxon>
        <taxon>Bacilli</taxon>
        <taxon>Lactobacillales</taxon>
        <taxon>Lactobacillaceae</taxon>
        <taxon>Secundilactobacillus</taxon>
    </lineage>
</organism>
<dbReference type="AlphaFoldDB" id="A0A1Z5J132"/>
<comment type="caution">
    <text evidence="2">The sequence shown here is derived from an EMBL/GenBank/DDBJ whole genome shotgun (WGS) entry which is preliminary data.</text>
</comment>
<evidence type="ECO:0000256" key="1">
    <source>
        <dbReference type="SAM" id="SignalP"/>
    </source>
</evidence>
<dbReference type="EMBL" id="BCMJ01000001">
    <property type="protein sequence ID" value="GAX07609.1"/>
    <property type="molecule type" value="Genomic_DNA"/>
</dbReference>
<sequence length="370" mass="42388" precursor="true">MKRFILVIMSFILCLVWGQSTKAAASIVHYQHSSALIYHPSQVRIVDDSSVHFITVPGRYTHMKASKKVNWVKSVSGHHVAFKTRLLLPYPGKGTEHWGNPQAIAMSKNNLMYIVYCPTTLRNRGRIVQYDLKRLGQLGVYKKPQILRTVYVKHHGKYSKRQRKLQKAIKIGPLFDTGHGQTLAFNPRDNGLYMWRDNRKRDNNDSQTTTRSYLQHINTQSLKPDRAISFHLRAHGKTFYGGGTQTFDQYGNTYFWCLNGSEAEIYKGRISGHSVKFRRTDQTLKRAPGTHVQSMGYNAKRGRLYLVADDSIVSFPAKQLNGRGSLTKHSFEWSRLVPRREMEGLTFDASGHAYLLANHNPEVLRSTSVY</sequence>
<feature type="signal peptide" evidence="1">
    <location>
        <begin position="1"/>
        <end position="25"/>
    </location>
</feature>
<dbReference type="SUPFAM" id="SSF50952">
    <property type="entry name" value="Soluble quinoprotein glucose dehydrogenase"/>
    <property type="match status" value="1"/>
</dbReference>
<evidence type="ECO:0000313" key="2">
    <source>
        <dbReference type="EMBL" id="GAX07609.1"/>
    </source>
</evidence>
<dbReference type="InterPro" id="IPR011041">
    <property type="entry name" value="Quinoprot_gluc/sorb_DH_b-prop"/>
</dbReference>
<name>A0A1Z5J132_9LACO</name>
<reference evidence="2 3" key="1">
    <citation type="submission" date="2015-11" db="EMBL/GenBank/DDBJ databases">
        <title>Draft genome sequences of new species of the genus Lactobacillus isolated from orchardgrass silage.</title>
        <authorList>
            <person name="Tohno M."/>
            <person name="Tanizawa Y."/>
            <person name="Arita M."/>
        </authorList>
    </citation>
    <scope>NUCLEOTIDE SEQUENCE [LARGE SCALE GENOMIC DNA]</scope>
    <source>
        <strain evidence="2 3">IWT5</strain>
    </source>
</reference>
<gene>
    <name evidence="2" type="ORF">IWT5_00343</name>
</gene>
<keyword evidence="3" id="KW-1185">Reference proteome</keyword>
<evidence type="ECO:0008006" key="4">
    <source>
        <dbReference type="Google" id="ProtNLM"/>
    </source>
</evidence>
<evidence type="ECO:0000313" key="3">
    <source>
        <dbReference type="Proteomes" id="UP000223370"/>
    </source>
</evidence>